<protein>
    <submittedName>
        <fullName evidence="2">Uncharacterized protein</fullName>
    </submittedName>
</protein>
<organism evidence="2 3">
    <name type="scientific">Moniliophthora roreri</name>
    <name type="common">Frosty pod rot fungus</name>
    <name type="synonym">Monilia roreri</name>
    <dbReference type="NCBI Taxonomy" id="221103"/>
    <lineage>
        <taxon>Eukaryota</taxon>
        <taxon>Fungi</taxon>
        <taxon>Dikarya</taxon>
        <taxon>Basidiomycota</taxon>
        <taxon>Agaricomycotina</taxon>
        <taxon>Agaricomycetes</taxon>
        <taxon>Agaricomycetidae</taxon>
        <taxon>Agaricales</taxon>
        <taxon>Marasmiineae</taxon>
        <taxon>Marasmiaceae</taxon>
        <taxon>Moniliophthora</taxon>
    </lineage>
</organism>
<evidence type="ECO:0000313" key="2">
    <source>
        <dbReference type="EMBL" id="KTB34488.1"/>
    </source>
</evidence>
<dbReference type="EMBL" id="LATX01002070">
    <property type="protein sequence ID" value="KTB34488.1"/>
    <property type="molecule type" value="Genomic_DNA"/>
</dbReference>
<evidence type="ECO:0000256" key="1">
    <source>
        <dbReference type="SAM" id="MobiDB-lite"/>
    </source>
</evidence>
<sequence length="54" mass="5779">MAMGSSKNAAGLSKKKKEKAAGLPKSKLFIENLDADQADERGDEQSSEQLVQLS</sequence>
<dbReference type="AlphaFoldDB" id="A0A0W0FDW7"/>
<gene>
    <name evidence="2" type="ORF">WG66_12929</name>
</gene>
<dbReference type="Proteomes" id="UP000054988">
    <property type="component" value="Unassembled WGS sequence"/>
</dbReference>
<accession>A0A0W0FDW7</accession>
<comment type="caution">
    <text evidence="2">The sequence shown here is derived from an EMBL/GenBank/DDBJ whole genome shotgun (WGS) entry which is preliminary data.</text>
</comment>
<feature type="compositionally biased region" description="Low complexity" evidence="1">
    <location>
        <begin position="1"/>
        <end position="12"/>
    </location>
</feature>
<evidence type="ECO:0000313" key="3">
    <source>
        <dbReference type="Proteomes" id="UP000054988"/>
    </source>
</evidence>
<name>A0A0W0FDW7_MONRR</name>
<feature type="region of interest" description="Disordered" evidence="1">
    <location>
        <begin position="1"/>
        <end position="54"/>
    </location>
</feature>
<proteinExistence type="predicted"/>
<reference evidence="2 3" key="1">
    <citation type="submission" date="2015-12" db="EMBL/GenBank/DDBJ databases">
        <title>Draft genome sequence of Moniliophthora roreri, the causal agent of frosty pod rot of cacao.</title>
        <authorList>
            <person name="Aime M.C."/>
            <person name="Diaz-Valderrama J.R."/>
            <person name="Kijpornyongpan T."/>
            <person name="Phillips-Mora W."/>
        </authorList>
    </citation>
    <scope>NUCLEOTIDE SEQUENCE [LARGE SCALE GENOMIC DNA]</scope>
    <source>
        <strain evidence="2 3">MCA 2952</strain>
    </source>
</reference>